<name>A0A077NQK4_XENBV</name>
<proteinExistence type="predicted"/>
<protein>
    <recommendedName>
        <fullName evidence="1">Phage tail protein C-terminal domain-containing protein</fullName>
    </recommendedName>
</protein>
<dbReference type="HOGENOM" id="CLU_796813_0_0_6"/>
<evidence type="ECO:0000313" key="3">
    <source>
        <dbReference type="Proteomes" id="UP000028483"/>
    </source>
</evidence>
<reference evidence="2" key="1">
    <citation type="submission" date="2013-07" db="EMBL/GenBank/DDBJ databases">
        <title>Sub-species coevolution in mutualistic symbiosis.</title>
        <authorList>
            <person name="Murfin K."/>
            <person name="Klassen J."/>
            <person name="Lee M."/>
            <person name="Forst S."/>
            <person name="Stock P."/>
            <person name="Goodrich-Blair H."/>
        </authorList>
    </citation>
    <scope>NUCLEOTIDE SEQUENCE [LARGE SCALE GENOMIC DNA]</scope>
    <source>
        <strain evidence="2">Oregonense</strain>
    </source>
</reference>
<gene>
    <name evidence="2" type="ORF">XBO1_1240083</name>
</gene>
<dbReference type="RefSeq" id="WP_071826509.1">
    <property type="nucleotide sequence ID" value="NZ_CAWLUU010000109.1"/>
</dbReference>
<organism evidence="2 3">
    <name type="scientific">Xenorhabdus bovienii str. oregonense</name>
    <dbReference type="NCBI Taxonomy" id="1398202"/>
    <lineage>
        <taxon>Bacteria</taxon>
        <taxon>Pseudomonadati</taxon>
        <taxon>Pseudomonadota</taxon>
        <taxon>Gammaproteobacteria</taxon>
        <taxon>Enterobacterales</taxon>
        <taxon>Morganellaceae</taxon>
        <taxon>Xenorhabdus</taxon>
    </lineage>
</organism>
<dbReference type="AlphaFoldDB" id="A0A077NQK4"/>
<dbReference type="EMBL" id="CBSX010000029">
    <property type="protein sequence ID" value="CDH04382.1"/>
    <property type="molecule type" value="Genomic_DNA"/>
</dbReference>
<evidence type="ECO:0000259" key="1">
    <source>
        <dbReference type="Pfam" id="PF25670"/>
    </source>
</evidence>
<comment type="caution">
    <text evidence="2">The sequence shown here is derived from an EMBL/GenBank/DDBJ whole genome shotgun (WGS) entry which is preliminary data.</text>
</comment>
<accession>A0A077NQK4</accession>
<evidence type="ECO:0000313" key="2">
    <source>
        <dbReference type="EMBL" id="CDH04382.1"/>
    </source>
</evidence>
<dbReference type="Proteomes" id="UP000028483">
    <property type="component" value="Unassembled WGS sequence"/>
</dbReference>
<dbReference type="Pfam" id="PF25670">
    <property type="entry name" value="Phage_tail_C_2"/>
    <property type="match status" value="1"/>
</dbReference>
<feature type="domain" description="Phage tail protein C-terminal" evidence="1">
    <location>
        <begin position="200"/>
        <end position="334"/>
    </location>
</feature>
<sequence>MKIVGLAETVTKAEGALQRSGGEVTGNIAISTDTEIAWRRNTDYAGIGFKNTGDGDTDSYMWFRTGDNGNEYFKWQHSLSGGGTTEWMSLDSDNLRVKGHQVYHEGHKPTAADMGAATTKWVSDGFFKQETSSVVTKGAWPRVNFLPNDRNHDTHLALEVDFAVQKPRLRFYERKSGTGNNLFVVHFPNRNGTITVDSDYTIDGNGFLKRASPIIQIYSDGQYKTNNESEGAVVQRLSEGVYLIKNVLGFNADAAWGGADGGVEIPLCKNKLPLIWVNYEVLPDGTIKLMTYHREHPDVPAFAKNVRQGYSYSDGDLIDIPNGRFISVRVQMPEDSVWNQQRKLVEGK</sequence>
<dbReference type="InterPro" id="IPR058008">
    <property type="entry name" value="Gp26_C"/>
</dbReference>